<dbReference type="Gene3D" id="2.60.40.1180">
    <property type="entry name" value="Golgi alpha-mannosidase II"/>
    <property type="match status" value="1"/>
</dbReference>
<evidence type="ECO:0000313" key="1">
    <source>
        <dbReference type="EMBL" id="OJT11484.1"/>
    </source>
</evidence>
<proteinExistence type="predicted"/>
<reference evidence="1 2" key="1">
    <citation type="submission" date="2016-10" db="EMBL/GenBank/DDBJ databases">
        <title>Genome sequence of the basidiomycete white-rot fungus Trametes pubescens.</title>
        <authorList>
            <person name="Makela M.R."/>
            <person name="Granchi Z."/>
            <person name="Peng M."/>
            <person name="De Vries R.P."/>
            <person name="Grigoriev I."/>
            <person name="Riley R."/>
            <person name="Hilden K."/>
        </authorList>
    </citation>
    <scope>NUCLEOTIDE SEQUENCE [LARGE SCALE GENOMIC DNA]</scope>
    <source>
        <strain evidence="1 2">FBCC735</strain>
    </source>
</reference>
<dbReference type="SUPFAM" id="SSF51011">
    <property type="entry name" value="Glycosyl hydrolase domain"/>
    <property type="match status" value="1"/>
</dbReference>
<sequence>MAMATRTCAPVATSQSPPLTLRILPRRRCVFYGDTYPNQECYDERVAQGVRQLMDVRRKFAYGSRADYFLEANCVGFARRGDVGRGEGIARGSCAVLISNAECPSGQERCVWLIFFRDRDGQVLMDVRSGDADAEPTEVPVHEIRMDMTLVRGSVCSVGELKLTGLQGNVNVQYRSLFEPKDQVVRVDAHGWATFTCPYGALQVWVRDEVQS</sequence>
<dbReference type="Proteomes" id="UP000184267">
    <property type="component" value="Unassembled WGS sequence"/>
</dbReference>
<evidence type="ECO:0000313" key="2">
    <source>
        <dbReference type="Proteomes" id="UP000184267"/>
    </source>
</evidence>
<comment type="caution">
    <text evidence="1">The sequence shown here is derived from an EMBL/GenBank/DDBJ whole genome shotgun (WGS) entry which is preliminary data.</text>
</comment>
<dbReference type="AlphaFoldDB" id="A0A1M2VV47"/>
<protein>
    <submittedName>
        <fullName evidence="1">Uncharacterized protein</fullName>
    </submittedName>
</protein>
<dbReference type="OrthoDB" id="3037462at2759"/>
<gene>
    <name evidence="1" type="ORF">TRAPUB_12036</name>
</gene>
<keyword evidence="2" id="KW-1185">Reference proteome</keyword>
<dbReference type="InterPro" id="IPR013780">
    <property type="entry name" value="Glyco_hydro_b"/>
</dbReference>
<accession>A0A1M2VV47</accession>
<dbReference type="STRING" id="154538.A0A1M2VV47"/>
<name>A0A1M2VV47_TRAPU</name>
<organism evidence="1 2">
    <name type="scientific">Trametes pubescens</name>
    <name type="common">White-rot fungus</name>
    <dbReference type="NCBI Taxonomy" id="154538"/>
    <lineage>
        <taxon>Eukaryota</taxon>
        <taxon>Fungi</taxon>
        <taxon>Dikarya</taxon>
        <taxon>Basidiomycota</taxon>
        <taxon>Agaricomycotina</taxon>
        <taxon>Agaricomycetes</taxon>
        <taxon>Polyporales</taxon>
        <taxon>Polyporaceae</taxon>
        <taxon>Trametes</taxon>
    </lineage>
</organism>
<dbReference type="EMBL" id="MNAD01000635">
    <property type="protein sequence ID" value="OJT11484.1"/>
    <property type="molecule type" value="Genomic_DNA"/>
</dbReference>